<dbReference type="PANTHER" id="PTHR42718">
    <property type="entry name" value="MAJOR FACILITATOR SUPERFAMILY MULTIDRUG TRANSPORTER MFSC"/>
    <property type="match status" value="1"/>
</dbReference>
<evidence type="ECO:0000256" key="2">
    <source>
        <dbReference type="ARBA" id="ARBA00022448"/>
    </source>
</evidence>
<name>A0ABV2ZJ82_9ACTN</name>
<evidence type="ECO:0000256" key="7">
    <source>
        <dbReference type="SAM" id="Phobius"/>
    </source>
</evidence>
<sequence>MIWITSAHTLVVASLVLSAGTLGNLFGRKRMFCVGVVVMVAGGLLAATADTTAVVSAAQLISGLGGALVLRPRTAI</sequence>
<accession>A0ABV2ZJ82</accession>
<dbReference type="RefSeq" id="WP_361703434.1">
    <property type="nucleotide sequence ID" value="NZ_JBEZVE010000009.1"/>
</dbReference>
<feature type="domain" description="Major facilitator superfamily (MFS) profile" evidence="8">
    <location>
        <begin position="1"/>
        <end position="76"/>
    </location>
</feature>
<gene>
    <name evidence="9" type="ORF">AB0E89_18955</name>
</gene>
<keyword evidence="2" id="KW-0813">Transport</keyword>
<dbReference type="Proteomes" id="UP001550739">
    <property type="component" value="Unassembled WGS sequence"/>
</dbReference>
<evidence type="ECO:0000313" key="9">
    <source>
        <dbReference type="EMBL" id="MEU3782623.1"/>
    </source>
</evidence>
<evidence type="ECO:0000256" key="1">
    <source>
        <dbReference type="ARBA" id="ARBA00004651"/>
    </source>
</evidence>
<dbReference type="PANTHER" id="PTHR42718:SF9">
    <property type="entry name" value="MAJOR FACILITATOR SUPERFAMILY MULTIDRUG TRANSPORTER MFSC"/>
    <property type="match status" value="1"/>
</dbReference>
<dbReference type="SUPFAM" id="SSF103473">
    <property type="entry name" value="MFS general substrate transporter"/>
    <property type="match status" value="1"/>
</dbReference>
<keyword evidence="4 7" id="KW-1133">Transmembrane helix</keyword>
<keyword evidence="10" id="KW-1185">Reference proteome</keyword>
<comment type="subcellular location">
    <subcellularLocation>
        <location evidence="1">Cell membrane</location>
        <topology evidence="1">Multi-pass membrane protein</topology>
    </subcellularLocation>
</comment>
<dbReference type="Gene3D" id="1.20.1720.10">
    <property type="entry name" value="Multidrug resistance protein D"/>
    <property type="match status" value="1"/>
</dbReference>
<dbReference type="InterPro" id="IPR036259">
    <property type="entry name" value="MFS_trans_sf"/>
</dbReference>
<evidence type="ECO:0000259" key="8">
    <source>
        <dbReference type="PROSITE" id="PS50850"/>
    </source>
</evidence>
<dbReference type="InterPro" id="IPR020846">
    <property type="entry name" value="MFS_dom"/>
</dbReference>
<evidence type="ECO:0000256" key="4">
    <source>
        <dbReference type="ARBA" id="ARBA00022989"/>
    </source>
</evidence>
<proteinExistence type="predicted"/>
<evidence type="ECO:0000313" key="10">
    <source>
        <dbReference type="Proteomes" id="UP001550739"/>
    </source>
</evidence>
<keyword evidence="5 7" id="KW-0472">Membrane</keyword>
<feature type="transmembrane region" description="Helical" evidence="7">
    <location>
        <begin position="6"/>
        <end position="26"/>
    </location>
</feature>
<evidence type="ECO:0000256" key="3">
    <source>
        <dbReference type="ARBA" id="ARBA00022692"/>
    </source>
</evidence>
<dbReference type="PROSITE" id="PS50850">
    <property type="entry name" value="MFS"/>
    <property type="match status" value="1"/>
</dbReference>
<organism evidence="9 10">
    <name type="scientific">Streptomyces sp. 900129855</name>
    <dbReference type="NCBI Taxonomy" id="3155129"/>
    <lineage>
        <taxon>Bacteria</taxon>
        <taxon>Bacillati</taxon>
        <taxon>Actinomycetota</taxon>
        <taxon>Actinomycetes</taxon>
        <taxon>Kitasatosporales</taxon>
        <taxon>Streptomycetaceae</taxon>
        <taxon>Streptomyces</taxon>
    </lineage>
</organism>
<keyword evidence="6" id="KW-0046">Antibiotic resistance</keyword>
<evidence type="ECO:0000256" key="5">
    <source>
        <dbReference type="ARBA" id="ARBA00023136"/>
    </source>
</evidence>
<reference evidence="9 10" key="1">
    <citation type="submission" date="2024-06" db="EMBL/GenBank/DDBJ databases">
        <title>The Natural Products Discovery Center: Release of the First 8490 Sequenced Strains for Exploring Actinobacteria Biosynthetic Diversity.</title>
        <authorList>
            <person name="Kalkreuter E."/>
            <person name="Kautsar S.A."/>
            <person name="Yang D."/>
            <person name="Bader C.D."/>
            <person name="Teijaro C.N."/>
            <person name="Fluegel L."/>
            <person name="Davis C.M."/>
            <person name="Simpson J.R."/>
            <person name="Lauterbach L."/>
            <person name="Steele A.D."/>
            <person name="Gui C."/>
            <person name="Meng S."/>
            <person name="Li G."/>
            <person name="Viehrig K."/>
            <person name="Ye F."/>
            <person name="Su P."/>
            <person name="Kiefer A.F."/>
            <person name="Nichols A."/>
            <person name="Cepeda A.J."/>
            <person name="Yan W."/>
            <person name="Fan B."/>
            <person name="Jiang Y."/>
            <person name="Adhikari A."/>
            <person name="Zheng C.-J."/>
            <person name="Schuster L."/>
            <person name="Cowan T.M."/>
            <person name="Smanski M.J."/>
            <person name="Chevrette M.G."/>
            <person name="De Carvalho L.P.S."/>
            <person name="Shen B."/>
        </authorList>
    </citation>
    <scope>NUCLEOTIDE SEQUENCE [LARGE SCALE GENOMIC DNA]</scope>
    <source>
        <strain evidence="9 10">NPDC033843</strain>
    </source>
</reference>
<evidence type="ECO:0000256" key="6">
    <source>
        <dbReference type="ARBA" id="ARBA00023251"/>
    </source>
</evidence>
<keyword evidence="3 7" id="KW-0812">Transmembrane</keyword>
<protein>
    <recommendedName>
        <fullName evidence="8">Major facilitator superfamily (MFS) profile domain-containing protein</fullName>
    </recommendedName>
</protein>
<feature type="transmembrane region" description="Helical" evidence="7">
    <location>
        <begin position="31"/>
        <end position="47"/>
    </location>
</feature>
<comment type="caution">
    <text evidence="9">The sequence shown here is derived from an EMBL/GenBank/DDBJ whole genome shotgun (WGS) entry which is preliminary data.</text>
</comment>
<dbReference type="EMBL" id="JBEZVE010000009">
    <property type="protein sequence ID" value="MEU3782623.1"/>
    <property type="molecule type" value="Genomic_DNA"/>
</dbReference>